<dbReference type="EnsemblMetazoa" id="XM_050661608.1">
    <property type="protein sequence ID" value="XP_050517565.1"/>
    <property type="gene ID" value="LOC126892146"/>
</dbReference>
<evidence type="ECO:0000313" key="1">
    <source>
        <dbReference type="EnsemblMetazoa" id="XP_050517565.1"/>
    </source>
</evidence>
<proteinExistence type="predicted"/>
<dbReference type="GeneID" id="126892146"/>
<keyword evidence="2" id="KW-1185">Reference proteome</keyword>
<protein>
    <recommendedName>
        <fullName evidence="3">Endonuclease/exonuclease/phosphatase domain-containing protein</fullName>
    </recommendedName>
</protein>
<sequence length="157" mass="18237">MLFLQIDRSIIVGGVYRPQDFYCNELFDALNTALNIFVNKKIPVWILGDFNIYLIQESIPQKLICQTIVSNGFSILNKTNPTRITNHSATCIDYVMTNTLNFDAMLYIVDEGFGDHQLQLLKVTSRRSAITMSDIYMDFWLLRRAYKHLMIINTSWV</sequence>
<evidence type="ECO:0008006" key="3">
    <source>
        <dbReference type="Google" id="ProtNLM"/>
    </source>
</evidence>
<accession>A0ABM5L551</accession>
<dbReference type="Gene3D" id="3.60.10.10">
    <property type="entry name" value="Endonuclease/exonuclease/phosphatase"/>
    <property type="match status" value="1"/>
</dbReference>
<dbReference type="Proteomes" id="UP001652700">
    <property type="component" value="Unplaced"/>
</dbReference>
<dbReference type="SUPFAM" id="SSF56219">
    <property type="entry name" value="DNase I-like"/>
    <property type="match status" value="1"/>
</dbReference>
<name>A0ABM5L551_DIAVI</name>
<dbReference type="InterPro" id="IPR036691">
    <property type="entry name" value="Endo/exonu/phosph_ase_sf"/>
</dbReference>
<reference evidence="1" key="1">
    <citation type="submission" date="2025-05" db="UniProtKB">
        <authorList>
            <consortium name="EnsemblMetazoa"/>
        </authorList>
    </citation>
    <scope>IDENTIFICATION</scope>
</reference>
<dbReference type="RefSeq" id="XP_050517565.1">
    <property type="nucleotide sequence ID" value="XM_050661608.1"/>
</dbReference>
<organism evidence="1 2">
    <name type="scientific">Diabrotica virgifera virgifera</name>
    <name type="common">western corn rootworm</name>
    <dbReference type="NCBI Taxonomy" id="50390"/>
    <lineage>
        <taxon>Eukaryota</taxon>
        <taxon>Metazoa</taxon>
        <taxon>Ecdysozoa</taxon>
        <taxon>Arthropoda</taxon>
        <taxon>Hexapoda</taxon>
        <taxon>Insecta</taxon>
        <taxon>Pterygota</taxon>
        <taxon>Neoptera</taxon>
        <taxon>Endopterygota</taxon>
        <taxon>Coleoptera</taxon>
        <taxon>Polyphaga</taxon>
        <taxon>Cucujiformia</taxon>
        <taxon>Chrysomeloidea</taxon>
        <taxon>Chrysomelidae</taxon>
        <taxon>Galerucinae</taxon>
        <taxon>Diabroticina</taxon>
        <taxon>Diabroticites</taxon>
        <taxon>Diabrotica</taxon>
    </lineage>
</organism>
<evidence type="ECO:0000313" key="2">
    <source>
        <dbReference type="Proteomes" id="UP001652700"/>
    </source>
</evidence>